<gene>
    <name evidence="1" type="ORF">DARMORV10_A09P17600.1</name>
</gene>
<name>A0A816NVN9_BRANA</name>
<dbReference type="EMBL" id="HG994363">
    <property type="protein sequence ID" value="CAF2040529.1"/>
    <property type="molecule type" value="Genomic_DNA"/>
</dbReference>
<evidence type="ECO:0000313" key="1">
    <source>
        <dbReference type="EMBL" id="CAF2040529.1"/>
    </source>
</evidence>
<reference evidence="1" key="1">
    <citation type="submission" date="2021-01" db="EMBL/GenBank/DDBJ databases">
        <authorList>
            <consortium name="Genoscope - CEA"/>
            <person name="William W."/>
        </authorList>
    </citation>
    <scope>NUCLEOTIDE SEQUENCE</scope>
</reference>
<accession>A0A816NVN9</accession>
<protein>
    <submittedName>
        <fullName evidence="1">(rape) hypothetical protein</fullName>
    </submittedName>
</protein>
<proteinExistence type="predicted"/>
<sequence>MKCHHKLIYRKLIMKRNHGLRRDYSKKIQLFQSLHLPTVFGDRPSNLVDESWLCDLSVINGQDSPRRLCTVEDRYPVRS</sequence>
<organism evidence="1">
    <name type="scientific">Brassica napus</name>
    <name type="common">Rape</name>
    <dbReference type="NCBI Taxonomy" id="3708"/>
    <lineage>
        <taxon>Eukaryota</taxon>
        <taxon>Viridiplantae</taxon>
        <taxon>Streptophyta</taxon>
        <taxon>Embryophyta</taxon>
        <taxon>Tracheophyta</taxon>
        <taxon>Spermatophyta</taxon>
        <taxon>Magnoliopsida</taxon>
        <taxon>eudicotyledons</taxon>
        <taxon>Gunneridae</taxon>
        <taxon>Pentapetalae</taxon>
        <taxon>rosids</taxon>
        <taxon>malvids</taxon>
        <taxon>Brassicales</taxon>
        <taxon>Brassicaceae</taxon>
        <taxon>Brassiceae</taxon>
        <taxon>Brassica</taxon>
    </lineage>
</organism>
<dbReference type="AlphaFoldDB" id="A0A816NVN9"/>
<dbReference type="Proteomes" id="UP001295469">
    <property type="component" value="Chromosome A09"/>
</dbReference>